<reference evidence="4" key="1">
    <citation type="submission" date="2018-02" db="EMBL/GenBank/DDBJ databases">
        <authorList>
            <person name="Moore K."/>
            <person name="Momper L."/>
        </authorList>
    </citation>
    <scope>NUCLEOTIDE SEQUENCE [LARGE SCALE GENOMIC DNA]</scope>
    <source>
        <strain evidence="4">ULC18</strain>
    </source>
</reference>
<proteinExistence type="predicted"/>
<gene>
    <name evidence="3" type="ORF">C7B82_27340</name>
</gene>
<keyword evidence="2" id="KW-1133">Transmembrane helix</keyword>
<dbReference type="AlphaFoldDB" id="A0A2T1DVB8"/>
<keyword evidence="2" id="KW-0812">Transmembrane</keyword>
<dbReference type="EMBL" id="PVWK01000148">
    <property type="protein sequence ID" value="PSB24324.1"/>
    <property type="molecule type" value="Genomic_DNA"/>
</dbReference>
<feature type="compositionally biased region" description="Polar residues" evidence="1">
    <location>
        <begin position="1"/>
        <end position="15"/>
    </location>
</feature>
<feature type="region of interest" description="Disordered" evidence="1">
    <location>
        <begin position="1"/>
        <end position="22"/>
    </location>
</feature>
<evidence type="ECO:0000313" key="3">
    <source>
        <dbReference type="EMBL" id="PSB24324.1"/>
    </source>
</evidence>
<feature type="region of interest" description="Disordered" evidence="1">
    <location>
        <begin position="123"/>
        <end position="142"/>
    </location>
</feature>
<name>A0A2T1DVB8_9CYAN</name>
<reference evidence="3 4" key="2">
    <citation type="submission" date="2018-03" db="EMBL/GenBank/DDBJ databases">
        <title>The ancient ancestry and fast evolution of plastids.</title>
        <authorList>
            <person name="Moore K.R."/>
            <person name="Magnabosco C."/>
            <person name="Momper L."/>
            <person name="Gold D.A."/>
            <person name="Bosak T."/>
            <person name="Fournier G.P."/>
        </authorList>
    </citation>
    <scope>NUCLEOTIDE SEQUENCE [LARGE SCALE GENOMIC DNA]</scope>
    <source>
        <strain evidence="3 4">ULC18</strain>
    </source>
</reference>
<protein>
    <submittedName>
        <fullName evidence="3">Uncharacterized protein</fullName>
    </submittedName>
</protein>
<accession>A0A2T1DVB8</accession>
<sequence length="369" mass="40337">MSQKPSEASSVSEATLTEDALRRSRVASEDSFLDSDDSLSPLFPQTKRKGGLSKWVWFGVAVSVGLHGLLLLLPTGDEPMPVPPKDPEKQVRITQLPKLIKAAPSVKKVTKLLVKPVVRSTTVPPIPQPKTPLRRAAAGSPDAGGSSAWDDFPIYPGAQPGCFNLSSCQQTADGVKSVADYYAKALPAKKYTVKPTVQLTDREVFQISRNRQMQFLSIIQTEKGSVYVLSDAPRSLEDLKKAVEVPPEVSEILSNLEAQNADPSNFEQPKFFYTEATGKGISAGALVTKPGIRNISLIAGYSFDTMMDEFFRNNLQQNDFEVSDPLPDFGGGKVYEVTRARDKLKLYLNLVPTKDKAGALIVTWKDPPK</sequence>
<dbReference type="RefSeq" id="WP_106260058.1">
    <property type="nucleotide sequence ID" value="NZ_CAWNSW010000028.1"/>
</dbReference>
<feature type="transmembrane region" description="Helical" evidence="2">
    <location>
        <begin position="55"/>
        <end position="73"/>
    </location>
</feature>
<dbReference type="OrthoDB" id="509551at2"/>
<evidence type="ECO:0000256" key="2">
    <source>
        <dbReference type="SAM" id="Phobius"/>
    </source>
</evidence>
<organism evidence="3 4">
    <name type="scientific">Stenomitos frigidus ULC18</name>
    <dbReference type="NCBI Taxonomy" id="2107698"/>
    <lineage>
        <taxon>Bacteria</taxon>
        <taxon>Bacillati</taxon>
        <taxon>Cyanobacteriota</taxon>
        <taxon>Cyanophyceae</taxon>
        <taxon>Leptolyngbyales</taxon>
        <taxon>Leptolyngbyaceae</taxon>
        <taxon>Stenomitos</taxon>
    </lineage>
</organism>
<keyword evidence="2" id="KW-0472">Membrane</keyword>
<evidence type="ECO:0000313" key="4">
    <source>
        <dbReference type="Proteomes" id="UP000239576"/>
    </source>
</evidence>
<dbReference type="Proteomes" id="UP000239576">
    <property type="component" value="Unassembled WGS sequence"/>
</dbReference>
<keyword evidence="4" id="KW-1185">Reference proteome</keyword>
<evidence type="ECO:0000256" key="1">
    <source>
        <dbReference type="SAM" id="MobiDB-lite"/>
    </source>
</evidence>
<comment type="caution">
    <text evidence="3">The sequence shown here is derived from an EMBL/GenBank/DDBJ whole genome shotgun (WGS) entry which is preliminary data.</text>
</comment>